<dbReference type="InterPro" id="IPR016181">
    <property type="entry name" value="Acyl_CoA_acyltransferase"/>
</dbReference>
<dbReference type="PROSITE" id="PS51186">
    <property type="entry name" value="GNAT"/>
    <property type="match status" value="1"/>
</dbReference>
<evidence type="ECO:0000313" key="3">
    <source>
        <dbReference type="Proteomes" id="UP000306980"/>
    </source>
</evidence>
<reference evidence="2 3" key="1">
    <citation type="submission" date="2019-05" db="EMBL/GenBank/DDBJ databases">
        <title>Genomic analysis of Lentibacillus sp. NKC220-2.</title>
        <authorList>
            <person name="Oh Y.J."/>
        </authorList>
    </citation>
    <scope>NUCLEOTIDE SEQUENCE [LARGE SCALE GENOMIC DNA]</scope>
    <source>
        <strain evidence="2 3">NKC220-2</strain>
    </source>
</reference>
<evidence type="ECO:0000259" key="1">
    <source>
        <dbReference type="PROSITE" id="PS51186"/>
    </source>
</evidence>
<evidence type="ECO:0000313" key="2">
    <source>
        <dbReference type="EMBL" id="TMN23743.1"/>
    </source>
</evidence>
<name>A0A5S3R854_9BACI</name>
<dbReference type="GO" id="GO:0016747">
    <property type="term" value="F:acyltransferase activity, transferring groups other than amino-acyl groups"/>
    <property type="evidence" value="ECO:0007669"/>
    <property type="project" value="InterPro"/>
</dbReference>
<organism evidence="2 3">
    <name type="scientific">Lentibacillus cibarius</name>
    <dbReference type="NCBI Taxonomy" id="2583219"/>
    <lineage>
        <taxon>Bacteria</taxon>
        <taxon>Bacillati</taxon>
        <taxon>Bacillota</taxon>
        <taxon>Bacilli</taxon>
        <taxon>Bacillales</taxon>
        <taxon>Bacillaceae</taxon>
        <taxon>Lentibacillus</taxon>
    </lineage>
</organism>
<dbReference type="Proteomes" id="UP000306980">
    <property type="component" value="Unassembled WGS sequence"/>
</dbReference>
<feature type="domain" description="N-acetyltransferase" evidence="1">
    <location>
        <begin position="1"/>
        <end position="79"/>
    </location>
</feature>
<dbReference type="AlphaFoldDB" id="A0A5S3R854"/>
<accession>A0A5S3R854</accession>
<dbReference type="Gene3D" id="3.40.630.30">
    <property type="match status" value="1"/>
</dbReference>
<sequence length="94" mass="11242">MKTEQTGDLYLTPYKRGKDKGQELYNYAKQFFKRNNVGEYHLRVSPTIVSAVWFYRKMGMNEIGPEMNGKVIRMRAYRNLLGRTVFLNRAHYWV</sequence>
<dbReference type="InterPro" id="IPR000182">
    <property type="entry name" value="GNAT_dom"/>
</dbReference>
<dbReference type="Pfam" id="PF13673">
    <property type="entry name" value="Acetyltransf_10"/>
    <property type="match status" value="1"/>
</dbReference>
<dbReference type="EMBL" id="VCIA01000001">
    <property type="protein sequence ID" value="TMN23743.1"/>
    <property type="molecule type" value="Genomic_DNA"/>
</dbReference>
<protein>
    <submittedName>
        <fullName evidence="2">GNAT family N-acetyltransferase</fullName>
    </submittedName>
</protein>
<dbReference type="SUPFAM" id="SSF55729">
    <property type="entry name" value="Acyl-CoA N-acyltransferases (Nat)"/>
    <property type="match status" value="1"/>
</dbReference>
<proteinExistence type="predicted"/>
<gene>
    <name evidence="2" type="ORF">FFL34_01270</name>
</gene>
<dbReference type="RefSeq" id="WP_138604633.1">
    <property type="nucleotide sequence ID" value="NZ_VCIA01000001.1"/>
</dbReference>
<keyword evidence="2" id="KW-0808">Transferase</keyword>
<dbReference type="OrthoDB" id="185406at2"/>
<comment type="caution">
    <text evidence="2">The sequence shown here is derived from an EMBL/GenBank/DDBJ whole genome shotgun (WGS) entry which is preliminary data.</text>
</comment>